<evidence type="ECO:0000313" key="5">
    <source>
        <dbReference type="EnsemblMetazoa" id="tetur36g01060.1"/>
    </source>
</evidence>
<dbReference type="Proteomes" id="UP000015104">
    <property type="component" value="Unassembled WGS sequence"/>
</dbReference>
<reference evidence="4" key="3">
    <citation type="submission" date="2014-03" db="EMBL/GenBank/DDBJ databases">
        <authorList>
            <person name="Ahn S.-J."/>
            <person name="Dermauw W."/>
            <person name="Wybouw N."/>
            <person name="Heckel D.G."/>
            <person name="Van Leeuwen T."/>
        </authorList>
    </citation>
    <scope>NUCLEOTIDE SEQUENCE</scope>
</reference>
<keyword evidence="3 4" id="KW-0808">Transferase</keyword>
<comment type="similarity">
    <text evidence="1">Belongs to the UDP-glycosyltransferase family.</text>
</comment>
<dbReference type="GeneID" id="107370037"/>
<dbReference type="PANTHER" id="PTHR48043">
    <property type="entry name" value="EG:EG0003.4 PROTEIN-RELATED"/>
    <property type="match status" value="1"/>
</dbReference>
<gene>
    <name evidence="5" type="primary">107370037</name>
    <name evidence="4" type="synonym">UGT203G1</name>
</gene>
<reference evidence="4" key="2">
    <citation type="journal article" date="2014" name="Insect Biochem. Mol. Biol.">
        <title>Bacterial origin of a diverse family of UDP-glycosyltransferase genes in the Tetranychus urticae genome.</title>
        <authorList>
            <person name="Ahn S.J."/>
            <person name="Dermauw W."/>
            <person name="Wybouw N."/>
            <person name="Heckel D.G."/>
            <person name="Van Leeuwen T."/>
        </authorList>
    </citation>
    <scope>NUCLEOTIDE SEQUENCE</scope>
</reference>
<reference evidence="6" key="1">
    <citation type="submission" date="2011-08" db="EMBL/GenBank/DDBJ databases">
        <authorList>
            <person name="Rombauts S."/>
        </authorList>
    </citation>
    <scope>NUCLEOTIDE SEQUENCE</scope>
    <source>
        <strain evidence="6">London</strain>
    </source>
</reference>
<evidence type="ECO:0000313" key="4">
    <source>
        <dbReference type="EMBL" id="AHX56901.1"/>
    </source>
</evidence>
<evidence type="ECO:0000256" key="2">
    <source>
        <dbReference type="ARBA" id="ARBA00022676"/>
    </source>
</evidence>
<evidence type="ECO:0000313" key="6">
    <source>
        <dbReference type="Proteomes" id="UP000015104"/>
    </source>
</evidence>
<accession>T1L3T6</accession>
<sequence>MKIALIPMTSSGRINICLTLAHKLAKFNHECVLILPSNWAQMVKSAGFNAETFDQEEENQGDVRKSSSSFVTQQAAIFKLPAVQQFPLVGAFGFKSCADTVEKNNEQYAEAIKRVQPDLIIFDYWTTVPAIVHSGVPYVLLFSCSPLMVYWQYNAPPFSSGLAKGDDVKLINETREIFSKAIEPVRNKFDEYLKSKGIVIENRLDFSLVGQSPYLNIYPYPSDLDYQEFGPVPDKWFRLDHMVREVDDSPLGIPDESWLNPSSNGDQKLILFSLGSMVTAYVDLMKRLISILASSPHRFIVSKGVNHESIDLPSNMVGGKYLNQMKIIPKVDLVIHHGGNSTFVETLYFGKPCIILPVCGDQFDNGRRVVDMEIGASFNPFEVTEEELLKAIDNIVNCPKINEKVQKIGHNLRNTPSFVQLNEKLEQIVANQK</sequence>
<dbReference type="RefSeq" id="NP_001310100.1">
    <property type="nucleotide sequence ID" value="NM_001323171.1"/>
</dbReference>
<evidence type="ECO:0000256" key="3">
    <source>
        <dbReference type="ARBA" id="ARBA00022679"/>
    </source>
</evidence>
<dbReference type="OMA" id="HHESIEL"/>
<dbReference type="HOGENOM" id="CLU_000537_0_0_1"/>
<dbReference type="OrthoDB" id="5835829at2759"/>
<dbReference type="EMBL" id="KJ584774">
    <property type="protein sequence ID" value="AHX56901.1"/>
    <property type="molecule type" value="mRNA"/>
</dbReference>
<dbReference type="CDD" id="cd03784">
    <property type="entry name" value="GT1_Gtf-like"/>
    <property type="match status" value="1"/>
</dbReference>
<dbReference type="EnsemblMetazoa" id="tetur36g01060.1">
    <property type="protein sequence ID" value="tetur36g01060.1"/>
    <property type="gene ID" value="tetur36g01060"/>
</dbReference>
<dbReference type="InterPro" id="IPR050271">
    <property type="entry name" value="UDP-glycosyltransferase"/>
</dbReference>
<dbReference type="GO" id="GO:0008194">
    <property type="term" value="F:UDP-glycosyltransferase activity"/>
    <property type="evidence" value="ECO:0007669"/>
    <property type="project" value="InterPro"/>
</dbReference>
<protein>
    <submittedName>
        <fullName evidence="4">UDP-glycosyltransferase 203G1</fullName>
    </submittedName>
</protein>
<dbReference type="Pfam" id="PF00201">
    <property type="entry name" value="UDPGT"/>
    <property type="match status" value="1"/>
</dbReference>
<dbReference type="AlphaFoldDB" id="T1L3T6"/>
<dbReference type="Gene3D" id="3.40.50.2000">
    <property type="entry name" value="Glycogen Phosphorylase B"/>
    <property type="match status" value="2"/>
</dbReference>
<reference evidence="5" key="4">
    <citation type="submission" date="2015-06" db="UniProtKB">
        <authorList>
            <consortium name="EnsemblMetazoa"/>
        </authorList>
    </citation>
    <scope>IDENTIFICATION</scope>
</reference>
<keyword evidence="2" id="KW-0328">Glycosyltransferase</keyword>
<dbReference type="SUPFAM" id="SSF53756">
    <property type="entry name" value="UDP-Glycosyltransferase/glycogen phosphorylase"/>
    <property type="match status" value="1"/>
</dbReference>
<name>T1L3T6_TETUR</name>
<proteinExistence type="evidence at transcript level"/>
<evidence type="ECO:0000256" key="1">
    <source>
        <dbReference type="ARBA" id="ARBA00009995"/>
    </source>
</evidence>
<dbReference type="eggNOG" id="KOG1192">
    <property type="taxonomic scope" value="Eukaryota"/>
</dbReference>
<dbReference type="KEGG" id="tut:107370037"/>
<dbReference type="InterPro" id="IPR002213">
    <property type="entry name" value="UDP_glucos_trans"/>
</dbReference>
<dbReference type="PANTHER" id="PTHR48043:SF145">
    <property type="entry name" value="FI06409P-RELATED"/>
    <property type="match status" value="1"/>
</dbReference>
<dbReference type="EMBL" id="CAEY01001042">
    <property type="status" value="NOT_ANNOTATED_CDS"/>
    <property type="molecule type" value="Genomic_DNA"/>
</dbReference>
<keyword evidence="6" id="KW-1185">Reference proteome</keyword>
<organism evidence="5 6">
    <name type="scientific">Tetranychus urticae</name>
    <name type="common">Two-spotted spider mite</name>
    <dbReference type="NCBI Taxonomy" id="32264"/>
    <lineage>
        <taxon>Eukaryota</taxon>
        <taxon>Metazoa</taxon>
        <taxon>Ecdysozoa</taxon>
        <taxon>Arthropoda</taxon>
        <taxon>Chelicerata</taxon>
        <taxon>Arachnida</taxon>
        <taxon>Acari</taxon>
        <taxon>Acariformes</taxon>
        <taxon>Trombidiformes</taxon>
        <taxon>Prostigmata</taxon>
        <taxon>Eleutherengona</taxon>
        <taxon>Raphignathae</taxon>
        <taxon>Tetranychoidea</taxon>
        <taxon>Tetranychidae</taxon>
        <taxon>Tetranychus</taxon>
    </lineage>
</organism>